<feature type="signal peptide" evidence="1">
    <location>
        <begin position="1"/>
        <end position="24"/>
    </location>
</feature>
<keyword evidence="3" id="KW-1185">Reference proteome</keyword>
<organism evidence="2 3">
    <name type="scientific">Rhodopseudomonas telluris</name>
    <dbReference type="NCBI Taxonomy" id="644215"/>
    <lineage>
        <taxon>Bacteria</taxon>
        <taxon>Pseudomonadati</taxon>
        <taxon>Pseudomonadota</taxon>
        <taxon>Alphaproteobacteria</taxon>
        <taxon>Hyphomicrobiales</taxon>
        <taxon>Nitrobacteraceae</taxon>
        <taxon>Rhodopseudomonas</taxon>
    </lineage>
</organism>
<reference evidence="2 3" key="1">
    <citation type="submission" date="2024-09" db="EMBL/GenBank/DDBJ databases">
        <authorList>
            <person name="Sun Q."/>
            <person name="Mori K."/>
        </authorList>
    </citation>
    <scope>NUCLEOTIDE SEQUENCE [LARGE SCALE GENOMIC DNA]</scope>
    <source>
        <strain evidence="2 3">KCTC 23279</strain>
    </source>
</reference>
<dbReference type="InterPro" id="IPR021957">
    <property type="entry name" value="DUF3574"/>
</dbReference>
<proteinExistence type="predicted"/>
<dbReference type="Proteomes" id="UP001589775">
    <property type="component" value="Unassembled WGS sequence"/>
</dbReference>
<dbReference type="PROSITE" id="PS51257">
    <property type="entry name" value="PROKAR_LIPOPROTEIN"/>
    <property type="match status" value="1"/>
</dbReference>
<accession>A0ABV6EZR5</accession>
<comment type="caution">
    <text evidence="2">The sequence shown here is derived from an EMBL/GenBank/DDBJ whole genome shotgun (WGS) entry which is preliminary data.</text>
</comment>
<name>A0ABV6EZR5_9BRAD</name>
<dbReference type="RefSeq" id="WP_378392999.1">
    <property type="nucleotide sequence ID" value="NZ_JBHLWM010000012.1"/>
</dbReference>
<dbReference type="Pfam" id="PF12098">
    <property type="entry name" value="DUF3574"/>
    <property type="match status" value="1"/>
</dbReference>
<evidence type="ECO:0000313" key="2">
    <source>
        <dbReference type="EMBL" id="MFC0243731.1"/>
    </source>
</evidence>
<gene>
    <name evidence="2" type="ORF">ACFFJ6_24825</name>
</gene>
<sequence length="142" mass="15553">MRRELALIRVLMVCGVAAMLAGCAALPAPSCLPPARPMLSAELAFGRNIGDRLGVSDADFRRFVAEEITPRFPDGVTVIDGVGQWRDPERDRIVYEKSKVVTLVFADDPEKSAALTAIADAYKRRFRQQGVMVAVRPSCVSF</sequence>
<evidence type="ECO:0000256" key="1">
    <source>
        <dbReference type="SAM" id="SignalP"/>
    </source>
</evidence>
<evidence type="ECO:0000313" key="3">
    <source>
        <dbReference type="Proteomes" id="UP001589775"/>
    </source>
</evidence>
<dbReference type="EMBL" id="JBHLWM010000012">
    <property type="protein sequence ID" value="MFC0243731.1"/>
    <property type="molecule type" value="Genomic_DNA"/>
</dbReference>
<protein>
    <submittedName>
        <fullName evidence="2">DUF3574 domain-containing protein</fullName>
    </submittedName>
</protein>
<feature type="chain" id="PRO_5045101129" evidence="1">
    <location>
        <begin position="25"/>
        <end position="142"/>
    </location>
</feature>
<keyword evidence="1" id="KW-0732">Signal</keyword>